<feature type="transmembrane region" description="Helical" evidence="1">
    <location>
        <begin position="37"/>
        <end position="56"/>
    </location>
</feature>
<dbReference type="EMBL" id="AJWZ01011335">
    <property type="protein sequence ID" value="EKC45619.1"/>
    <property type="molecule type" value="Genomic_DNA"/>
</dbReference>
<dbReference type="PANTHER" id="PTHR33392:SF6">
    <property type="entry name" value="POLYISOPRENYL-TEICHOIC ACID--PEPTIDOGLYCAN TEICHOIC ACID TRANSFERASE TAGU"/>
    <property type="match status" value="1"/>
</dbReference>
<dbReference type="Pfam" id="PF03816">
    <property type="entry name" value="LytR_cpsA_psr"/>
    <property type="match status" value="1"/>
</dbReference>
<evidence type="ECO:0000256" key="1">
    <source>
        <dbReference type="SAM" id="Phobius"/>
    </source>
</evidence>
<accession>K1RQ25</accession>
<keyword evidence="1" id="KW-0812">Transmembrane</keyword>
<gene>
    <name evidence="3" type="ORF">OBE_16761</name>
</gene>
<comment type="caution">
    <text evidence="3">The sequence shown here is derived from an EMBL/GenBank/DDBJ whole genome shotgun (WGS) entry which is preliminary data.</text>
</comment>
<dbReference type="Gene3D" id="3.40.630.190">
    <property type="entry name" value="LCP protein"/>
    <property type="match status" value="1"/>
</dbReference>
<protein>
    <submittedName>
        <fullName evidence="3">Integral membrane regulatory protein Wzg</fullName>
    </submittedName>
</protein>
<dbReference type="InterPro" id="IPR004474">
    <property type="entry name" value="LytR_CpsA_psr"/>
</dbReference>
<dbReference type="PANTHER" id="PTHR33392">
    <property type="entry name" value="POLYISOPRENYL-TEICHOIC ACID--PEPTIDOGLYCAN TEICHOIC ACID TRANSFERASE TAGU"/>
    <property type="match status" value="1"/>
</dbReference>
<keyword evidence="1" id="KW-0472">Membrane</keyword>
<dbReference type="InterPro" id="IPR050922">
    <property type="entry name" value="LytR/CpsA/Psr_CW_biosynth"/>
</dbReference>
<feature type="transmembrane region" description="Helical" evidence="1">
    <location>
        <begin position="7"/>
        <end position="25"/>
    </location>
</feature>
<sequence length="471" mass="53575">MIMKKRLIKNILSLIVLIVILFTTYEIFKLNVLPNKYLILFIVGETILYLLGLLFYNLKKKALIVIGIILFIISITGNAFGYYFLNKTNTYIDKSLGTNTYSIETKYYVIANKDSTVNNIKELKESDTIEYYKYSRSIEKALKKLGNYNYVSSDAASKSMENVTNNNSYFLIASVNYDYLMESTNLYSRDNYKIIGEFNVKEEIKKNNTIKNVYNIYINGLDFTGIMRDYNLIATVNLNTHKIVLTSIPRDYYIDVPAYNMKDTLMCLGSLDSEVSKEALEKLFDIKIDYTVNFNTTSLVNIVDAVNGVDFCSDYDFTTTHALVTNTYDDTKGKKLHVNKGCKTYNGTEILAIARERNAFPGRDRYRQKNCRQILINIAQKLASATTLTNYTEVLNSFDGLYTTDMNDKTVKSLIKSALENKNFEVVEQSVDGTDGIGIGHLGTQESWIMNPDMNTVNAATTEIKKVLSGK</sequence>
<keyword evidence="1" id="KW-1133">Transmembrane helix</keyword>
<name>K1RQ25_9ZZZZ</name>
<proteinExistence type="predicted"/>
<evidence type="ECO:0000313" key="3">
    <source>
        <dbReference type="EMBL" id="EKC45619.1"/>
    </source>
</evidence>
<feature type="domain" description="Cell envelope-related transcriptional attenuator" evidence="2">
    <location>
        <begin position="229"/>
        <end position="383"/>
    </location>
</feature>
<dbReference type="AlphaFoldDB" id="K1RQ25"/>
<evidence type="ECO:0000259" key="2">
    <source>
        <dbReference type="Pfam" id="PF03816"/>
    </source>
</evidence>
<feature type="transmembrane region" description="Helical" evidence="1">
    <location>
        <begin position="63"/>
        <end position="85"/>
    </location>
</feature>
<reference evidence="3" key="1">
    <citation type="journal article" date="2013" name="Environ. Microbiol.">
        <title>Microbiota from the distal guts of lean and obese adolescents exhibit partial functional redundancy besides clear differences in community structure.</title>
        <authorList>
            <person name="Ferrer M."/>
            <person name="Ruiz A."/>
            <person name="Lanza F."/>
            <person name="Haange S.B."/>
            <person name="Oberbach A."/>
            <person name="Till H."/>
            <person name="Bargiela R."/>
            <person name="Campoy C."/>
            <person name="Segura M.T."/>
            <person name="Richter M."/>
            <person name="von Bergen M."/>
            <person name="Seifert J."/>
            <person name="Suarez A."/>
        </authorList>
    </citation>
    <scope>NUCLEOTIDE SEQUENCE</scope>
</reference>
<organism evidence="3">
    <name type="scientific">human gut metagenome</name>
    <dbReference type="NCBI Taxonomy" id="408170"/>
    <lineage>
        <taxon>unclassified sequences</taxon>
        <taxon>metagenomes</taxon>
        <taxon>organismal metagenomes</taxon>
    </lineage>
</organism>